<dbReference type="Proteomes" id="UP000250235">
    <property type="component" value="Unassembled WGS sequence"/>
</dbReference>
<proteinExistence type="predicted"/>
<evidence type="ECO:0000313" key="2">
    <source>
        <dbReference type="EMBL" id="KZV16834.1"/>
    </source>
</evidence>
<dbReference type="EMBL" id="KV018542">
    <property type="protein sequence ID" value="KZV16834.1"/>
    <property type="molecule type" value="Genomic_DNA"/>
</dbReference>
<sequence length="132" mass="13889">MRRSAACLAATSADHGASSMRESSTTVRRSLRIHPQPIGLHVRRKQQPIAQTCVKSWPPGGRYSRPCAASAQIATLLASRRLAPTRFTRKLALQEHAGPLGSLGLNGAGEHDADISPTGGEDLLCSAAAVTP</sequence>
<evidence type="ECO:0000313" key="3">
    <source>
        <dbReference type="Proteomes" id="UP000250235"/>
    </source>
</evidence>
<gene>
    <name evidence="2" type="ORF">F511_36685</name>
</gene>
<reference evidence="2 3" key="1">
    <citation type="journal article" date="2015" name="Proc. Natl. Acad. Sci. U.S.A.">
        <title>The resurrection genome of Boea hygrometrica: A blueprint for survival of dehydration.</title>
        <authorList>
            <person name="Xiao L."/>
            <person name="Yang G."/>
            <person name="Zhang L."/>
            <person name="Yang X."/>
            <person name="Zhao S."/>
            <person name="Ji Z."/>
            <person name="Zhou Q."/>
            <person name="Hu M."/>
            <person name="Wang Y."/>
            <person name="Chen M."/>
            <person name="Xu Y."/>
            <person name="Jin H."/>
            <person name="Xiao X."/>
            <person name="Hu G."/>
            <person name="Bao F."/>
            <person name="Hu Y."/>
            <person name="Wan P."/>
            <person name="Li L."/>
            <person name="Deng X."/>
            <person name="Kuang T."/>
            <person name="Xiang C."/>
            <person name="Zhu J.K."/>
            <person name="Oliver M.J."/>
            <person name="He Y."/>
        </authorList>
    </citation>
    <scope>NUCLEOTIDE SEQUENCE [LARGE SCALE GENOMIC DNA]</scope>
    <source>
        <strain evidence="3">cv. XS01</strain>
    </source>
</reference>
<feature type="region of interest" description="Disordered" evidence="1">
    <location>
        <begin position="98"/>
        <end position="118"/>
    </location>
</feature>
<name>A0A2Z7A5L6_9LAMI</name>
<organism evidence="2 3">
    <name type="scientific">Dorcoceras hygrometricum</name>
    <dbReference type="NCBI Taxonomy" id="472368"/>
    <lineage>
        <taxon>Eukaryota</taxon>
        <taxon>Viridiplantae</taxon>
        <taxon>Streptophyta</taxon>
        <taxon>Embryophyta</taxon>
        <taxon>Tracheophyta</taxon>
        <taxon>Spermatophyta</taxon>
        <taxon>Magnoliopsida</taxon>
        <taxon>eudicotyledons</taxon>
        <taxon>Gunneridae</taxon>
        <taxon>Pentapetalae</taxon>
        <taxon>asterids</taxon>
        <taxon>lamiids</taxon>
        <taxon>Lamiales</taxon>
        <taxon>Gesneriaceae</taxon>
        <taxon>Didymocarpoideae</taxon>
        <taxon>Trichosporeae</taxon>
        <taxon>Loxocarpinae</taxon>
        <taxon>Dorcoceras</taxon>
    </lineage>
</organism>
<protein>
    <submittedName>
        <fullName evidence="2">Uncharacterized protein</fullName>
    </submittedName>
</protein>
<keyword evidence="3" id="KW-1185">Reference proteome</keyword>
<accession>A0A2Z7A5L6</accession>
<dbReference type="AlphaFoldDB" id="A0A2Z7A5L6"/>
<evidence type="ECO:0000256" key="1">
    <source>
        <dbReference type="SAM" id="MobiDB-lite"/>
    </source>
</evidence>